<evidence type="ECO:0000256" key="5">
    <source>
        <dbReference type="ARBA" id="ARBA00023136"/>
    </source>
</evidence>
<evidence type="ECO:0000256" key="3">
    <source>
        <dbReference type="ARBA" id="ARBA00022692"/>
    </source>
</evidence>
<comment type="subcellular location">
    <subcellularLocation>
        <location evidence="1">Cell membrane</location>
        <topology evidence="1">Multi-pass membrane protein</topology>
    </subcellularLocation>
</comment>
<feature type="transmembrane region" description="Helical" evidence="6">
    <location>
        <begin position="42"/>
        <end position="63"/>
    </location>
</feature>
<dbReference type="SUPFAM" id="SSF103473">
    <property type="entry name" value="MFS general substrate transporter"/>
    <property type="match status" value="1"/>
</dbReference>
<keyword evidence="4 6" id="KW-1133">Transmembrane helix</keyword>
<dbReference type="PROSITE" id="PS50850">
    <property type="entry name" value="MFS"/>
    <property type="match status" value="1"/>
</dbReference>
<evidence type="ECO:0000256" key="6">
    <source>
        <dbReference type="SAM" id="Phobius"/>
    </source>
</evidence>
<reference evidence="8 9" key="1">
    <citation type="submission" date="2020-08" db="EMBL/GenBank/DDBJ databases">
        <title>Sequencing the genomes of 1000 actinobacteria strains.</title>
        <authorList>
            <person name="Klenk H.-P."/>
        </authorList>
    </citation>
    <scope>NUCLEOTIDE SEQUENCE [LARGE SCALE GENOMIC DNA]</scope>
    <source>
        <strain evidence="8 9">DSM 45084</strain>
    </source>
</reference>
<dbReference type="InterPro" id="IPR050189">
    <property type="entry name" value="MFS_Efflux_Transporters"/>
</dbReference>
<accession>A0A7W7T3N5</accession>
<proteinExistence type="predicted"/>
<evidence type="ECO:0000259" key="7">
    <source>
        <dbReference type="PROSITE" id="PS50850"/>
    </source>
</evidence>
<evidence type="ECO:0000256" key="1">
    <source>
        <dbReference type="ARBA" id="ARBA00004651"/>
    </source>
</evidence>
<evidence type="ECO:0000313" key="9">
    <source>
        <dbReference type="Proteomes" id="UP000542674"/>
    </source>
</evidence>
<protein>
    <submittedName>
        <fullName evidence="8">Putative MFS family arabinose efflux permease</fullName>
    </submittedName>
</protein>
<dbReference type="Proteomes" id="UP000542674">
    <property type="component" value="Unassembled WGS sequence"/>
</dbReference>
<keyword evidence="3 6" id="KW-0812">Transmembrane</keyword>
<feature type="transmembrane region" description="Helical" evidence="6">
    <location>
        <begin position="128"/>
        <end position="147"/>
    </location>
</feature>
<dbReference type="CDD" id="cd17324">
    <property type="entry name" value="MFS_NepI_like"/>
    <property type="match status" value="1"/>
</dbReference>
<organism evidence="8 9">
    <name type="scientific">Saccharothrix violaceirubra</name>
    <dbReference type="NCBI Taxonomy" id="413306"/>
    <lineage>
        <taxon>Bacteria</taxon>
        <taxon>Bacillati</taxon>
        <taxon>Actinomycetota</taxon>
        <taxon>Actinomycetes</taxon>
        <taxon>Pseudonocardiales</taxon>
        <taxon>Pseudonocardiaceae</taxon>
        <taxon>Saccharothrix</taxon>
    </lineage>
</organism>
<feature type="domain" description="Major facilitator superfamily (MFS) profile" evidence="7">
    <location>
        <begin position="4"/>
        <end position="378"/>
    </location>
</feature>
<keyword evidence="9" id="KW-1185">Reference proteome</keyword>
<feature type="transmembrane region" description="Helical" evidence="6">
    <location>
        <begin position="290"/>
        <end position="310"/>
    </location>
</feature>
<dbReference type="InterPro" id="IPR020846">
    <property type="entry name" value="MFS_dom"/>
</dbReference>
<keyword evidence="5 6" id="KW-0472">Membrane</keyword>
<dbReference type="RefSeq" id="WP_184669351.1">
    <property type="nucleotide sequence ID" value="NZ_BAABAI010000038.1"/>
</dbReference>
<evidence type="ECO:0000313" key="8">
    <source>
        <dbReference type="EMBL" id="MBB4965711.1"/>
    </source>
</evidence>
<name>A0A7W7T3N5_9PSEU</name>
<feature type="transmembrane region" description="Helical" evidence="6">
    <location>
        <begin position="229"/>
        <end position="255"/>
    </location>
</feature>
<feature type="transmembrane region" description="Helical" evidence="6">
    <location>
        <begin position="159"/>
        <end position="178"/>
    </location>
</feature>
<dbReference type="InterPro" id="IPR011701">
    <property type="entry name" value="MFS"/>
</dbReference>
<dbReference type="Gene3D" id="1.20.1250.20">
    <property type="entry name" value="MFS general substrate transporter like domains"/>
    <property type="match status" value="2"/>
</dbReference>
<dbReference type="GO" id="GO:0022857">
    <property type="term" value="F:transmembrane transporter activity"/>
    <property type="evidence" value="ECO:0007669"/>
    <property type="project" value="InterPro"/>
</dbReference>
<dbReference type="Pfam" id="PF07690">
    <property type="entry name" value="MFS_1"/>
    <property type="match status" value="1"/>
</dbReference>
<keyword evidence="2" id="KW-1003">Cell membrane</keyword>
<dbReference type="PANTHER" id="PTHR43124:SF8">
    <property type="entry name" value="INNER MEMBRANE TRANSPORT PROTEIN YDHP"/>
    <property type="match status" value="1"/>
</dbReference>
<evidence type="ECO:0000256" key="4">
    <source>
        <dbReference type="ARBA" id="ARBA00022989"/>
    </source>
</evidence>
<feature type="transmembrane region" description="Helical" evidence="6">
    <location>
        <begin position="95"/>
        <end position="116"/>
    </location>
</feature>
<feature type="transmembrane region" description="Helical" evidence="6">
    <location>
        <begin position="267"/>
        <end position="284"/>
    </location>
</feature>
<dbReference type="PANTHER" id="PTHR43124">
    <property type="entry name" value="PURINE EFFLUX PUMP PBUE"/>
    <property type="match status" value="1"/>
</dbReference>
<evidence type="ECO:0000256" key="2">
    <source>
        <dbReference type="ARBA" id="ARBA00022475"/>
    </source>
</evidence>
<feature type="transmembrane region" description="Helical" evidence="6">
    <location>
        <begin position="322"/>
        <end position="342"/>
    </location>
</feature>
<dbReference type="AlphaFoldDB" id="A0A7W7T3N5"/>
<dbReference type="GO" id="GO:0005886">
    <property type="term" value="C:plasma membrane"/>
    <property type="evidence" value="ECO:0007669"/>
    <property type="project" value="UniProtKB-SubCell"/>
</dbReference>
<feature type="transmembrane region" description="Helical" evidence="6">
    <location>
        <begin position="70"/>
        <end position="89"/>
    </location>
</feature>
<feature type="transmembrane region" description="Helical" evidence="6">
    <location>
        <begin position="354"/>
        <end position="372"/>
    </location>
</feature>
<comment type="caution">
    <text evidence="8">The sequence shown here is derived from an EMBL/GenBank/DDBJ whole genome shotgun (WGS) entry which is preliminary data.</text>
</comment>
<dbReference type="InterPro" id="IPR036259">
    <property type="entry name" value="MFS_trans_sf"/>
</dbReference>
<feature type="transmembrane region" description="Helical" evidence="6">
    <location>
        <begin position="199"/>
        <end position="223"/>
    </location>
</feature>
<dbReference type="EMBL" id="JACHJS010000001">
    <property type="protein sequence ID" value="MBB4965711.1"/>
    <property type="molecule type" value="Genomic_DNA"/>
</dbReference>
<sequence length="382" mass="38606">MPPAVYVLSLGIFAMTTSEFMVSGMMPSLAAGFGVSVAAVGYLVSAYAAGMVVGGPLLTVALLKVPRKNALLLLTVIFLVGTVLGAVATDYAVMAVARVITGIASSAFFGVALALCADLVGPSLRGRASSVVLGGLMVGTVLGLPAATLLDQHLGWRAAFWMVAALTLVAGSAIAKIVPDLPKAAEIGLRAELGAFRNGRLWAAYAVSGLTIGSVFAAFSYFTPIYLDVSGFAAGVVPLLLAVYGVATVVGTAVVGRLADRHATRTMAVGLAAIAVSLALFGLFAGDKAVAVLCTVVLGLVGVSLNPAMVTRVMRAANDRPLVNTVHTAVINVGIMVGPWVGGLAITAGFGLTAPLWVGVGLAVLGLSAVLFRTSSAVRPRT</sequence>
<gene>
    <name evidence="8" type="ORF">F4559_003070</name>
</gene>